<evidence type="ECO:0000256" key="1">
    <source>
        <dbReference type="SAM" id="SignalP"/>
    </source>
</evidence>
<comment type="caution">
    <text evidence="5">The sequence shown here is derived from an EMBL/GenBank/DDBJ whole genome shotgun (WGS) entry which is preliminary data.</text>
</comment>
<keyword evidence="5" id="KW-0378">Hydrolase</keyword>
<dbReference type="Proteomes" id="UP000653797">
    <property type="component" value="Unassembled WGS sequence"/>
</dbReference>
<dbReference type="GO" id="GO:0016787">
    <property type="term" value="F:hydrolase activity"/>
    <property type="evidence" value="ECO:0007669"/>
    <property type="project" value="UniProtKB-KW"/>
</dbReference>
<feature type="domain" description="Non-reducing end beta-L-arabinofuranosidase-like GH127 catalytic" evidence="2">
    <location>
        <begin position="38"/>
        <end position="419"/>
    </location>
</feature>
<dbReference type="EMBL" id="JACXAA010000003">
    <property type="protein sequence ID" value="MBD2753050.1"/>
    <property type="molecule type" value="Genomic_DNA"/>
</dbReference>
<dbReference type="PANTHER" id="PTHR43465:SF2">
    <property type="entry name" value="DUF1680 DOMAIN PROTEIN (AFU_ORTHOLOGUE AFUA_1G08910)"/>
    <property type="match status" value="1"/>
</dbReference>
<dbReference type="PANTHER" id="PTHR43465">
    <property type="entry name" value="DUF1680 DOMAIN PROTEIN (AFU_ORTHOLOGUE AFUA_1G08910)"/>
    <property type="match status" value="1"/>
</dbReference>
<protein>
    <submittedName>
        <fullName evidence="5">Glycoside hydrolase family 127 protein</fullName>
    </submittedName>
</protein>
<organism evidence="5 6">
    <name type="scientific">Spirosoma validum</name>
    <dbReference type="NCBI Taxonomy" id="2771355"/>
    <lineage>
        <taxon>Bacteria</taxon>
        <taxon>Pseudomonadati</taxon>
        <taxon>Bacteroidota</taxon>
        <taxon>Cytophagia</taxon>
        <taxon>Cytophagales</taxon>
        <taxon>Cytophagaceae</taxon>
        <taxon>Spirosoma</taxon>
    </lineage>
</organism>
<dbReference type="AlphaFoldDB" id="A0A927B030"/>
<reference evidence="5" key="1">
    <citation type="submission" date="2020-09" db="EMBL/GenBank/DDBJ databases">
        <authorList>
            <person name="Kim M.K."/>
        </authorList>
    </citation>
    <scope>NUCLEOTIDE SEQUENCE</scope>
    <source>
        <strain evidence="5">BT704</strain>
    </source>
</reference>
<sequence>MIKSIKRSACAIAVIGLSTLTGHAQLMIQRFEPVGFSQVTITDRFWKPKLDKVATATLQACIVQTEQKTGRIRNFEKVARKQGEKHEGIYYDDSDVYKAIEAMAYSLKNHPDAAVQQKADEWIDKIAAAQLPDGYLNTYYTLTGLDKRWTDMERHEDYCAGHLIEAAVAYYNTTGKRKLLDVAIRFADHIDSTFRVTNRPWVSGHQEIELALMRLYHLTKQDRYLKLADWFLDQRGRGYGKGKIWDDWKNPKYCQDDVPVKQQKEITGHAVRAMYQYTGAADVAAATNDAGYLKAMTTVWEDVVYRNMYLTGGIGSSGHNEGFTEDFDLPNESAYCETCASVGMVFWNQRMNLLTGESKYIDVLERSLYNGALDGMSLSGDRFFYGNPLSSAGNYGRSEWFGTACCPSNIARLVASLGDYIYGRSEQGIWVNLFVSSNTTFAVGKNTVPLQLETNYPWEGNVKITVNPAKKVAYALHIRIPGWASNVPVPGKLYQFTDTNASNVEIVVNGKPATYRQEKGYAVLDRTWQKGDVVEVKLPMDVRQVTARSEVKADQNRVALQRGPLVYCVEGADNNGRAYNILVPNQATFTTKSHQVLDEPVVAIQANLSIVEAAADGLSVQIKPKSITAIPYYTWANRGKSPMQVWLPNRIREVKIAE</sequence>
<dbReference type="Pfam" id="PF20736">
    <property type="entry name" value="Glyco_hydro127M"/>
    <property type="match status" value="1"/>
</dbReference>
<evidence type="ECO:0000259" key="2">
    <source>
        <dbReference type="Pfam" id="PF07944"/>
    </source>
</evidence>
<evidence type="ECO:0000313" key="6">
    <source>
        <dbReference type="Proteomes" id="UP000653797"/>
    </source>
</evidence>
<evidence type="ECO:0000259" key="3">
    <source>
        <dbReference type="Pfam" id="PF20736"/>
    </source>
</evidence>
<gene>
    <name evidence="5" type="ORF">IC230_09135</name>
</gene>
<feature type="signal peptide" evidence="1">
    <location>
        <begin position="1"/>
        <end position="24"/>
    </location>
</feature>
<dbReference type="GO" id="GO:0005975">
    <property type="term" value="P:carbohydrate metabolic process"/>
    <property type="evidence" value="ECO:0007669"/>
    <property type="project" value="InterPro"/>
</dbReference>
<dbReference type="InterPro" id="IPR049049">
    <property type="entry name" value="Beta-AFase-like_GH127_C"/>
</dbReference>
<keyword evidence="6" id="KW-1185">Reference proteome</keyword>
<dbReference type="InterPro" id="IPR008928">
    <property type="entry name" value="6-hairpin_glycosidase_sf"/>
</dbReference>
<dbReference type="InterPro" id="IPR049046">
    <property type="entry name" value="Beta-AFase-like_GH127_middle"/>
</dbReference>
<evidence type="ECO:0000259" key="4">
    <source>
        <dbReference type="Pfam" id="PF20737"/>
    </source>
</evidence>
<feature type="domain" description="Non-reducing end beta-L-arabinofuranosidase-like GH127 C-terminal" evidence="4">
    <location>
        <begin position="542"/>
        <end position="648"/>
    </location>
</feature>
<evidence type="ECO:0000313" key="5">
    <source>
        <dbReference type="EMBL" id="MBD2753050.1"/>
    </source>
</evidence>
<feature type="chain" id="PRO_5037690951" evidence="1">
    <location>
        <begin position="25"/>
        <end position="658"/>
    </location>
</feature>
<feature type="domain" description="Non-reducing end beta-L-arabinofuranosidase-like GH127 middle" evidence="3">
    <location>
        <begin position="428"/>
        <end position="540"/>
    </location>
</feature>
<proteinExistence type="predicted"/>
<accession>A0A927B030</accession>
<dbReference type="Pfam" id="PF20737">
    <property type="entry name" value="Glyco_hydro127C"/>
    <property type="match status" value="1"/>
</dbReference>
<dbReference type="InterPro" id="IPR049174">
    <property type="entry name" value="Beta-AFase-like"/>
</dbReference>
<dbReference type="Pfam" id="PF07944">
    <property type="entry name" value="Beta-AFase-like_GH127_cat"/>
    <property type="match status" value="1"/>
</dbReference>
<dbReference type="SUPFAM" id="SSF48208">
    <property type="entry name" value="Six-hairpin glycosidases"/>
    <property type="match status" value="1"/>
</dbReference>
<name>A0A927B030_9BACT</name>
<dbReference type="InterPro" id="IPR012878">
    <property type="entry name" value="Beta-AFase-like_GH127_cat"/>
</dbReference>
<keyword evidence="1" id="KW-0732">Signal</keyword>